<gene>
    <name evidence="2" type="ORF">AB6A40_007349</name>
</gene>
<dbReference type="EMBL" id="JBGFUD010005855">
    <property type="protein sequence ID" value="MFH4980640.1"/>
    <property type="molecule type" value="Genomic_DNA"/>
</dbReference>
<evidence type="ECO:0000313" key="2">
    <source>
        <dbReference type="EMBL" id="MFH4980640.1"/>
    </source>
</evidence>
<organism evidence="2 3">
    <name type="scientific">Gnathostoma spinigerum</name>
    <dbReference type="NCBI Taxonomy" id="75299"/>
    <lineage>
        <taxon>Eukaryota</taxon>
        <taxon>Metazoa</taxon>
        <taxon>Ecdysozoa</taxon>
        <taxon>Nematoda</taxon>
        <taxon>Chromadorea</taxon>
        <taxon>Rhabditida</taxon>
        <taxon>Spirurina</taxon>
        <taxon>Gnathostomatomorpha</taxon>
        <taxon>Gnathostomatoidea</taxon>
        <taxon>Gnathostomatidae</taxon>
        <taxon>Gnathostoma</taxon>
    </lineage>
</organism>
<dbReference type="AlphaFoldDB" id="A0ABD6EWK3"/>
<protein>
    <submittedName>
        <fullName evidence="2">Uncharacterized protein</fullName>
    </submittedName>
</protein>
<sequence>MTSSPLSITLILHFVVLSSDAVLFSVKCDNHPELLSNWSQCVIPNGDLADAISGFLRDVKDHGCKLPPRKVVRFGLSFLKNHTSAYLDHPLYKRVPSANCGMCGRRVRCCRRSKSFLAQSYVSEVCSGYTEPCMLEPLKQKDIDELTVMYPKAEAPIDGCNVSSYLKAELAILSQGPAFRFVEPLLCQIVGTKFPSVGCVRRGDKCACCCSPYRPTNDSRCVLDETFVNEFTCH</sequence>
<evidence type="ECO:0000256" key="1">
    <source>
        <dbReference type="SAM" id="SignalP"/>
    </source>
</evidence>
<feature type="chain" id="PRO_5044879161" evidence="1">
    <location>
        <begin position="22"/>
        <end position="234"/>
    </location>
</feature>
<feature type="signal peptide" evidence="1">
    <location>
        <begin position="1"/>
        <end position="21"/>
    </location>
</feature>
<keyword evidence="3" id="KW-1185">Reference proteome</keyword>
<evidence type="ECO:0000313" key="3">
    <source>
        <dbReference type="Proteomes" id="UP001608902"/>
    </source>
</evidence>
<keyword evidence="1" id="KW-0732">Signal</keyword>
<name>A0ABD6EWK3_9BILA</name>
<reference evidence="2 3" key="1">
    <citation type="submission" date="2024-08" db="EMBL/GenBank/DDBJ databases">
        <title>Gnathostoma spinigerum genome.</title>
        <authorList>
            <person name="Gonzalez-Bertolin B."/>
            <person name="Monzon S."/>
            <person name="Zaballos A."/>
            <person name="Jimenez P."/>
            <person name="Dekumyoy P."/>
            <person name="Varona S."/>
            <person name="Cuesta I."/>
            <person name="Sumanam S."/>
            <person name="Adisakwattana P."/>
            <person name="Gasser R.B."/>
            <person name="Hernandez-Gonzalez A."/>
            <person name="Young N.D."/>
            <person name="Perteguer M.J."/>
        </authorList>
    </citation>
    <scope>NUCLEOTIDE SEQUENCE [LARGE SCALE GENOMIC DNA]</scope>
    <source>
        <strain evidence="2">AL3</strain>
        <tissue evidence="2">Liver</tissue>
    </source>
</reference>
<dbReference type="Proteomes" id="UP001608902">
    <property type="component" value="Unassembled WGS sequence"/>
</dbReference>
<proteinExistence type="predicted"/>
<comment type="caution">
    <text evidence="2">The sequence shown here is derived from an EMBL/GenBank/DDBJ whole genome shotgun (WGS) entry which is preliminary data.</text>
</comment>
<accession>A0ABD6EWK3</accession>